<name>A0A3M7PTC3_BRAPC</name>
<organism evidence="1 2">
    <name type="scientific">Brachionus plicatilis</name>
    <name type="common">Marine rotifer</name>
    <name type="synonym">Brachionus muelleri</name>
    <dbReference type="NCBI Taxonomy" id="10195"/>
    <lineage>
        <taxon>Eukaryota</taxon>
        <taxon>Metazoa</taxon>
        <taxon>Spiralia</taxon>
        <taxon>Gnathifera</taxon>
        <taxon>Rotifera</taxon>
        <taxon>Eurotatoria</taxon>
        <taxon>Monogononta</taxon>
        <taxon>Pseudotrocha</taxon>
        <taxon>Ploima</taxon>
        <taxon>Brachionidae</taxon>
        <taxon>Brachionus</taxon>
    </lineage>
</organism>
<evidence type="ECO:0000313" key="2">
    <source>
        <dbReference type="Proteomes" id="UP000276133"/>
    </source>
</evidence>
<evidence type="ECO:0000313" key="1">
    <source>
        <dbReference type="EMBL" id="RNA02407.1"/>
    </source>
</evidence>
<dbReference type="EMBL" id="REGN01008903">
    <property type="protein sequence ID" value="RNA02407.1"/>
    <property type="molecule type" value="Genomic_DNA"/>
</dbReference>
<accession>A0A3M7PTC3</accession>
<dbReference type="OrthoDB" id="10025891at2759"/>
<sequence length="105" mass="12356">MNENVNYVTKYINPPNVLQARSTETFWGCLSEKVYEGGWKASIEQQLINRIKLKLKEFDLNFVKSFMVGVKAKLRKISHDELCITRYSSTNPTIIERRRLLIRMC</sequence>
<reference evidence="1 2" key="1">
    <citation type="journal article" date="2018" name="Sci. Rep.">
        <title>Genomic signatures of local adaptation to the degree of environmental predictability in rotifers.</title>
        <authorList>
            <person name="Franch-Gras L."/>
            <person name="Hahn C."/>
            <person name="Garcia-Roger E.M."/>
            <person name="Carmona M.J."/>
            <person name="Serra M."/>
            <person name="Gomez A."/>
        </authorList>
    </citation>
    <scope>NUCLEOTIDE SEQUENCE [LARGE SCALE GENOMIC DNA]</scope>
    <source>
        <strain evidence="1">HYR1</strain>
    </source>
</reference>
<keyword evidence="2" id="KW-1185">Reference proteome</keyword>
<dbReference type="AlphaFoldDB" id="A0A3M7PTC3"/>
<proteinExistence type="predicted"/>
<dbReference type="Proteomes" id="UP000276133">
    <property type="component" value="Unassembled WGS sequence"/>
</dbReference>
<gene>
    <name evidence="1" type="ORF">BpHYR1_037806</name>
</gene>
<comment type="caution">
    <text evidence="1">The sequence shown here is derived from an EMBL/GenBank/DDBJ whole genome shotgun (WGS) entry which is preliminary data.</text>
</comment>
<protein>
    <submittedName>
        <fullName evidence="1">Glucosylceramidase 4</fullName>
    </submittedName>
</protein>